<feature type="compositionally biased region" description="Polar residues" evidence="1">
    <location>
        <begin position="1"/>
        <end position="10"/>
    </location>
</feature>
<feature type="region of interest" description="Disordered" evidence="1">
    <location>
        <begin position="246"/>
        <end position="267"/>
    </location>
</feature>
<feature type="compositionally biased region" description="Basic and acidic residues" evidence="1">
    <location>
        <begin position="11"/>
        <end position="21"/>
    </location>
</feature>
<protein>
    <submittedName>
        <fullName evidence="2">Uncharacterized protein</fullName>
    </submittedName>
</protein>
<proteinExistence type="predicted"/>
<gene>
    <name evidence="2" type="ORF">M0812_24908</name>
</gene>
<name>A0AAV7YIG5_9EUKA</name>
<comment type="caution">
    <text evidence="2">The sequence shown here is derived from an EMBL/GenBank/DDBJ whole genome shotgun (WGS) entry which is preliminary data.</text>
</comment>
<sequence>MKTKQNPKPNSEQKERSRSKVEYIIAPRVPKPSRTRSRARKGFLKMSEMTDLQLDSWSSMTQREQEILRECKGYRNDHRIETFQKHFPEEFVTESNEKGGMERVTISSRLLLALSVATQTGSSNLRSTLSSYFNRKGLIRNPNNPKFRKGACLDFINKKSIMKESSENVGNNRNMNKMEKCKKIKPKNDRFNPKKYKILFPTKSKFSKNNNKTTTQKEKNNFQNNITKKDNSLTGNEKTTIQNKKRFQNGSRAKKGSFQPKEKHTEAWNSFSQQEQEILIKGKDLKRLNQRLTLFEKNFQKPHLVVLRDENFNLIKVEFSSTFLAAQQFVLKQGSSGVRNAWRLFFGRLGLKITKLYNNDTLTFSKMDLENGNNKEKKQINNTTTSNKVLKDIQSFLNGNSDPMSDVNVNDDDKKKKTGLFNIQRQTDKEKEKEKQYHFDINFNLNRKRNHHTFGNQTRDEINIQNKFEISKRRPKFNSNKQSKPKQLTNMDQLACLASMILEQRNNQI</sequence>
<feature type="compositionally biased region" description="Basic residues" evidence="1">
    <location>
        <begin position="246"/>
        <end position="255"/>
    </location>
</feature>
<evidence type="ECO:0000313" key="3">
    <source>
        <dbReference type="Proteomes" id="UP001146793"/>
    </source>
</evidence>
<dbReference type="Proteomes" id="UP001146793">
    <property type="component" value="Unassembled WGS sequence"/>
</dbReference>
<accession>A0AAV7YIG5</accession>
<dbReference type="AlphaFoldDB" id="A0AAV7YIG5"/>
<feature type="region of interest" description="Disordered" evidence="1">
    <location>
        <begin position="1"/>
        <end position="22"/>
    </location>
</feature>
<organism evidence="2 3">
    <name type="scientific">Anaeramoeba flamelloides</name>
    <dbReference type="NCBI Taxonomy" id="1746091"/>
    <lineage>
        <taxon>Eukaryota</taxon>
        <taxon>Metamonada</taxon>
        <taxon>Anaeramoebidae</taxon>
        <taxon>Anaeramoeba</taxon>
    </lineage>
</organism>
<evidence type="ECO:0000313" key="2">
    <source>
        <dbReference type="EMBL" id="KAJ3429553.1"/>
    </source>
</evidence>
<dbReference type="EMBL" id="JANTQA010000057">
    <property type="protein sequence ID" value="KAJ3429553.1"/>
    <property type="molecule type" value="Genomic_DNA"/>
</dbReference>
<evidence type="ECO:0000256" key="1">
    <source>
        <dbReference type="SAM" id="MobiDB-lite"/>
    </source>
</evidence>
<reference evidence="2" key="1">
    <citation type="submission" date="2022-08" db="EMBL/GenBank/DDBJ databases">
        <title>Novel sulphate-reducing endosymbionts in the free-living metamonad Anaeramoeba.</title>
        <authorList>
            <person name="Jerlstrom-Hultqvist J."/>
            <person name="Cepicka I."/>
            <person name="Gallot-Lavallee L."/>
            <person name="Salas-Leiva D."/>
            <person name="Curtis B.A."/>
            <person name="Zahonova K."/>
            <person name="Pipaliya S."/>
            <person name="Dacks J."/>
            <person name="Roger A.J."/>
        </authorList>
    </citation>
    <scope>NUCLEOTIDE SEQUENCE</scope>
    <source>
        <strain evidence="2">Busselton2</strain>
    </source>
</reference>